<dbReference type="OrthoDB" id="440424at2759"/>
<comment type="subcellular location">
    <subcellularLocation>
        <location evidence="1">Membrane</location>
        <topology evidence="1">Multi-pass membrane protein</topology>
    </subcellularLocation>
</comment>
<protein>
    <submittedName>
        <fullName evidence="7">Uncharacterized protein</fullName>
    </submittedName>
</protein>
<evidence type="ECO:0000256" key="1">
    <source>
        <dbReference type="ARBA" id="ARBA00004141"/>
    </source>
</evidence>
<keyword evidence="4 6" id="KW-1133">Transmembrane helix</keyword>
<dbReference type="Proteomes" id="UP000285146">
    <property type="component" value="Unassembled WGS sequence"/>
</dbReference>
<keyword evidence="3 6" id="KW-0812">Transmembrane</keyword>
<gene>
    <name evidence="7" type="ORF">VPNG_10373</name>
</gene>
<comment type="caution">
    <text evidence="7">The sequence shown here is derived from an EMBL/GenBank/DDBJ whole genome shotgun (WGS) entry which is preliminary data.</text>
</comment>
<evidence type="ECO:0000256" key="4">
    <source>
        <dbReference type="ARBA" id="ARBA00022989"/>
    </source>
</evidence>
<evidence type="ECO:0000256" key="3">
    <source>
        <dbReference type="ARBA" id="ARBA00022692"/>
    </source>
</evidence>
<dbReference type="AlphaFoldDB" id="A0A423VBJ1"/>
<dbReference type="EMBL" id="LKEB01000122">
    <property type="protein sequence ID" value="ROV88230.1"/>
    <property type="molecule type" value="Genomic_DNA"/>
</dbReference>
<evidence type="ECO:0000256" key="2">
    <source>
        <dbReference type="ARBA" id="ARBA00007262"/>
    </source>
</evidence>
<dbReference type="InterPro" id="IPR009311">
    <property type="entry name" value="IFI6/IFI27-like"/>
</dbReference>
<keyword evidence="5 6" id="KW-0472">Membrane</keyword>
<comment type="similarity">
    <text evidence="2">Belongs to the IFI6/IFI27 family.</text>
</comment>
<evidence type="ECO:0000256" key="5">
    <source>
        <dbReference type="ARBA" id="ARBA00023136"/>
    </source>
</evidence>
<accession>A0A423VBJ1</accession>
<dbReference type="STRING" id="1230097.A0A423VBJ1"/>
<evidence type="ECO:0000313" key="8">
    <source>
        <dbReference type="Proteomes" id="UP000285146"/>
    </source>
</evidence>
<evidence type="ECO:0000313" key="7">
    <source>
        <dbReference type="EMBL" id="ROV88230.1"/>
    </source>
</evidence>
<proteinExistence type="inferred from homology"/>
<dbReference type="Pfam" id="PF06140">
    <property type="entry name" value="Ifi-6-16"/>
    <property type="match status" value="1"/>
</dbReference>
<dbReference type="InParanoid" id="A0A423VBJ1"/>
<name>A0A423VBJ1_9PEZI</name>
<dbReference type="InterPro" id="IPR038213">
    <property type="entry name" value="IFI6/IFI27-like_sf"/>
</dbReference>
<reference evidence="7 8" key="1">
    <citation type="submission" date="2015-09" db="EMBL/GenBank/DDBJ databases">
        <title>Host preference determinants of Valsa canker pathogens revealed by comparative genomics.</title>
        <authorList>
            <person name="Yin Z."/>
            <person name="Huang L."/>
        </authorList>
    </citation>
    <scope>NUCLEOTIDE SEQUENCE [LARGE SCALE GENOMIC DNA]</scope>
    <source>
        <strain evidence="7 8">SXYLt</strain>
    </source>
</reference>
<sequence>MTTILTSILECLFGARDDHFNYMTEKHSLLPMTITRTRTPDDIAIDIVDILHTAEKNGDQLKRDLDDTVSTTAGGWTEGICKAVLSKLVDLISSENREKLGPAMDEALKKAEEVADSLFDFARDHPEAVAIFVTILAIGVLWFMAPWVLEVLGFAAEGPIEGSFAAWWESTYAGYIPKGSLFSFFQRLAMKWPRA</sequence>
<evidence type="ECO:0000256" key="6">
    <source>
        <dbReference type="SAM" id="Phobius"/>
    </source>
</evidence>
<organism evidence="7 8">
    <name type="scientific">Cytospora leucostoma</name>
    <dbReference type="NCBI Taxonomy" id="1230097"/>
    <lineage>
        <taxon>Eukaryota</taxon>
        <taxon>Fungi</taxon>
        <taxon>Dikarya</taxon>
        <taxon>Ascomycota</taxon>
        <taxon>Pezizomycotina</taxon>
        <taxon>Sordariomycetes</taxon>
        <taxon>Sordariomycetidae</taxon>
        <taxon>Diaporthales</taxon>
        <taxon>Cytosporaceae</taxon>
        <taxon>Cytospora</taxon>
    </lineage>
</organism>
<feature type="transmembrane region" description="Helical" evidence="6">
    <location>
        <begin position="128"/>
        <end position="149"/>
    </location>
</feature>
<dbReference type="GO" id="GO:0016020">
    <property type="term" value="C:membrane"/>
    <property type="evidence" value="ECO:0007669"/>
    <property type="project" value="UniProtKB-SubCell"/>
</dbReference>
<keyword evidence="8" id="KW-1185">Reference proteome</keyword>
<dbReference type="Gene3D" id="6.10.110.10">
    <property type="match status" value="1"/>
</dbReference>